<organism evidence="1 3">
    <name type="scientific">Sulfuritortus calidifontis</name>
    <dbReference type="NCBI Taxonomy" id="1914471"/>
    <lineage>
        <taxon>Bacteria</taxon>
        <taxon>Pseudomonadati</taxon>
        <taxon>Pseudomonadota</taxon>
        <taxon>Betaproteobacteria</taxon>
        <taxon>Nitrosomonadales</taxon>
        <taxon>Thiobacillaceae</taxon>
        <taxon>Sulfuritortus</taxon>
    </lineage>
</organism>
<gene>
    <name evidence="2" type="ORF">EDC61_1091</name>
    <name evidence="1" type="ORF">EDC61_1171</name>
</gene>
<keyword evidence="3" id="KW-1185">Reference proteome</keyword>
<feature type="non-terminal residue" evidence="1">
    <location>
        <position position="1"/>
    </location>
</feature>
<evidence type="ECO:0000313" key="3">
    <source>
        <dbReference type="Proteomes" id="UP000295135"/>
    </source>
</evidence>
<reference evidence="1 3" key="1">
    <citation type="submission" date="2019-03" db="EMBL/GenBank/DDBJ databases">
        <title>Genomic Encyclopedia of Type Strains, Phase IV (KMG-IV): sequencing the most valuable type-strain genomes for metagenomic binning, comparative biology and taxonomic classification.</title>
        <authorList>
            <person name="Goeker M."/>
        </authorList>
    </citation>
    <scope>NUCLEOTIDE SEQUENCE [LARGE SCALE GENOMIC DNA]</scope>
    <source>
        <strain evidence="1 3">DSM 103923</strain>
    </source>
</reference>
<protein>
    <submittedName>
        <fullName evidence="1">Uncharacterized protein</fullName>
    </submittedName>
</protein>
<evidence type="ECO:0000313" key="1">
    <source>
        <dbReference type="EMBL" id="TCS70097.1"/>
    </source>
</evidence>
<dbReference type="Proteomes" id="UP000295135">
    <property type="component" value="Unassembled WGS sequence"/>
</dbReference>
<sequence length="27" mass="3076">DDLKPLLVKLLKTTSIQDISPKLVQIR</sequence>
<name>A0A4R3JS94_9PROT</name>
<dbReference type="EMBL" id="SLZY01000009">
    <property type="protein sequence ID" value="TCS71457.1"/>
    <property type="molecule type" value="Genomic_DNA"/>
</dbReference>
<accession>A0A4R3JS94</accession>
<evidence type="ECO:0000313" key="2">
    <source>
        <dbReference type="EMBL" id="TCS71457.1"/>
    </source>
</evidence>
<dbReference type="EMBL" id="SLZY01000017">
    <property type="protein sequence ID" value="TCS70097.1"/>
    <property type="molecule type" value="Genomic_DNA"/>
</dbReference>
<comment type="caution">
    <text evidence="1">The sequence shown here is derived from an EMBL/GenBank/DDBJ whole genome shotgun (WGS) entry which is preliminary data.</text>
</comment>
<proteinExistence type="predicted"/>
<dbReference type="AlphaFoldDB" id="A0A4R3JS94"/>